<feature type="compositionally biased region" description="Basic and acidic residues" evidence="13">
    <location>
        <begin position="362"/>
        <end position="372"/>
    </location>
</feature>
<evidence type="ECO:0000256" key="13">
    <source>
        <dbReference type="SAM" id="MobiDB-lite"/>
    </source>
</evidence>
<feature type="compositionally biased region" description="Polar residues" evidence="13">
    <location>
        <begin position="42"/>
        <end position="51"/>
    </location>
</feature>
<feature type="domain" description="Myosin motor" evidence="17">
    <location>
        <begin position="1258"/>
        <end position="1406"/>
    </location>
</feature>
<dbReference type="InterPro" id="IPR000857">
    <property type="entry name" value="MyTH4_dom"/>
</dbReference>
<dbReference type="InterPro" id="IPR036028">
    <property type="entry name" value="SH3-like_dom_sf"/>
</dbReference>
<keyword evidence="10 12" id="KW-0009">Actin-binding</keyword>
<dbReference type="GO" id="GO:0003774">
    <property type="term" value="F:cytoskeletal motor activity"/>
    <property type="evidence" value="ECO:0007669"/>
    <property type="project" value="UniProtKB-UniRule"/>
</dbReference>
<feature type="compositionally biased region" description="Acidic residues" evidence="13">
    <location>
        <begin position="202"/>
        <end position="220"/>
    </location>
</feature>
<dbReference type="GO" id="GO:0003779">
    <property type="term" value="F:actin binding"/>
    <property type="evidence" value="ECO:0007669"/>
    <property type="project" value="UniProtKB-KW"/>
</dbReference>
<dbReference type="PROSITE" id="PS50057">
    <property type="entry name" value="FERM_3"/>
    <property type="match status" value="1"/>
</dbReference>
<dbReference type="Pfam" id="PF00373">
    <property type="entry name" value="FERM_M"/>
    <property type="match status" value="1"/>
</dbReference>
<keyword evidence="8 12" id="KW-0518">Myosin</keyword>
<dbReference type="SMART" id="SM00242">
    <property type="entry name" value="MYSc"/>
    <property type="match status" value="1"/>
</dbReference>
<dbReference type="Gene3D" id="1.10.10.820">
    <property type="match status" value="1"/>
</dbReference>
<feature type="compositionally biased region" description="Basic and acidic residues" evidence="13">
    <location>
        <begin position="296"/>
        <end position="308"/>
    </location>
</feature>
<evidence type="ECO:0000256" key="2">
    <source>
        <dbReference type="ARBA" id="ARBA00008314"/>
    </source>
</evidence>
<dbReference type="GO" id="GO:0005524">
    <property type="term" value="F:ATP binding"/>
    <property type="evidence" value="ECO:0007669"/>
    <property type="project" value="UniProtKB-UniRule"/>
</dbReference>
<feature type="compositionally biased region" description="Basic and acidic residues" evidence="13">
    <location>
        <begin position="718"/>
        <end position="727"/>
    </location>
</feature>
<feature type="non-terminal residue" evidence="18">
    <location>
        <position position="2769"/>
    </location>
</feature>
<feature type="compositionally biased region" description="Pro residues" evidence="13">
    <location>
        <begin position="2049"/>
        <end position="2059"/>
    </location>
</feature>
<dbReference type="Gene3D" id="1.20.5.4820">
    <property type="match status" value="1"/>
</dbReference>
<evidence type="ECO:0000256" key="5">
    <source>
        <dbReference type="ARBA" id="ARBA00022737"/>
    </source>
</evidence>
<feature type="compositionally biased region" description="Basic and acidic residues" evidence="13">
    <location>
        <begin position="103"/>
        <end position="128"/>
    </location>
</feature>
<comment type="similarity">
    <text evidence="2 12">Belongs to the TRAFAC class myosin-kinesin ATPase superfamily. Myosin family.</text>
</comment>
<dbReference type="EMBL" id="JAATIS010004753">
    <property type="protein sequence ID" value="KAG2460614.1"/>
    <property type="molecule type" value="Genomic_DNA"/>
</dbReference>
<keyword evidence="19" id="KW-1185">Reference proteome</keyword>
<dbReference type="SUPFAM" id="SSF47031">
    <property type="entry name" value="Second domain of FERM"/>
    <property type="match status" value="1"/>
</dbReference>
<sequence length="2769" mass="310439">MAPDKSKKEKSRSAKGGKRKDEKASSSKVDKKGQPAVKSKLRATTPQSAGRSTECEEDSSREETKTKAKPIQGMARSPTSKGENQQRKAARKPSIKGSAKVSNRKDDKKIASNNKKREDAGQLKDKLGSSKQKRRLSQVPDGKRFLSSPSESGSEANPIKSHQLKSNDKAQGTRSTQKSEKGNATRSNLNKGMSNKKNMTDSGDEQSDEDVTEESSGEDGDLARGDAKEKGRETEHSDSESVESNTGEEESEGNQDQAISRNNEGNGAHSEGTEETSSSGDEEEEEEEQDRASNGTKKDLLKSPEIKKTKSVTSESEDEGSDCESGSDKVQERQSDNKLSSRKSEAAMKLKSKILAGVKVKPRTERMTKMSDEVSLSASTPKAKSKMNVTKLAKFASKTGSATEKAVNAREKRQQHDFLANQTRIVMTLKTKQKMAKAKLKSNANSEQPDGMGTVAGNASYEEDDSSEPDESLKREAREENKIRSNQNLDLIIGKMKSAGHQTRTKAEKMTKEDLSERSSGNGKSEYRKKVTRLQRVTAWFHRRIPKTLNLRARLAAVGEAISFSGWIAKKLEKRKKQQMRRRMAIRLASTAGMVKKKTNEQPKNPDLKKKTNRWAKDVKNKMRGATAMLAKDSIKLLEHQEDGESFDSPADKQNAAASLQLNSDSLSEPEEKRSSVDAKYAIVLPRVHRMVKSRGTSSESHSPRVSPKPPSGMRVNGRSEVREKTKSPSLKKNTKTFESSVRRSSSSSAGQGVKSGDDRLLYTGMSSQSSGFFPFVNSRNKQSRNRVETGKSRTNLEDRARGRWLSSDDRESGTMFRDNLLESPYYETEEDREVAQFLDGQMYENNMEVHWAQSRSLHCDPVGWLKSETLLPHPTVEKLSKWTMYKEADWPQHKHQGSGGRWETEDTVEGDLELDLTRRQTYIGNLLLSVNPFKKLGVYSDEIREIYHGKMLSLNPPHIFAIADTVYCQSQTSDQQMCIIISGQSGSGKTEAAKMIIQYMSKIYQEQDGIHQPTEIFSILESFGNAKTILNDNSSRFGKYLHIHILNGVLVGSSLSQYLLEKSRVVFQARGERNFHIFYEMLTGLKEQQKQKLHLQEAETYFYLNQCMSSEAATIFSDTEARIVGSLLQISVETLKKVITYRVTETSYDKIYCPLSVESAIDARDAITKALYSVLFNWLIDRINEWLAPKVMDSTVGIVDIYGFEDLEVNSFEQLCINYANEQLQQFVNKALIAQEQVVSHMFENVQEGYRLQRKLESREKGCRQSASTVAARFQQSLSELLARLQKCKTLFVRCLKPNPKKLPGIFDADYVNLQLRHSGILETIYIRKEGYPIRIPFKSFIKRYSAFLGKEYLHLPDTEKCSTILQTFAGPAPELYQLGVSKEAIQEAQEICYSVLGYYVDNKVNYQKKVFSGQHHEFKSRVIEVAPPNVKDRSCVSLPSDINNHSFSKYVNTHLQESWKQPTDAVLQRPITNLDAEDSQAALDICKLILRFICDYEIQDWKELILLKYIIQRGLYRPPLRNEIFCQLAHQTLDRQSDERCLRAWLLFASCLGSFMPSPNLEKPLLKYVSDKGFGDYKAICQHKILNGLQQGPEAARDYPSTQMEWMANQRKGKMVLNVQTYADETFSVEVDSWTTGESLAACIINFSGLAEAQRGWTVSMFTGEEWTDLVGCDYVLDLIGKNEALNLMSGSKKDYLFDSDNGMSVSDFQGSLIPPAPNIQAPSLPFPKNYSPEATPLYSVHKGMPGMAQMPSYPTMPLMGGMMPVMPNMPVMSPMGTIPSMMMPAANPVVPALSPQEVAAQQQAFINQQAAILAQQMTLQALTLSQQQQQNQIENKAPPVAPKPNISPKTPPSHQEPSSGPASMQNSVPKTIPPRTPSIQEVHVKKLNPPSKIQLPKGDNPVTDVGSHLNYTEETQANDEAAGNATRQKTEEEKEEIVNKKGDQSPDAHTPFRSTSPVDNNKGEPTREIRDIIKQYQSRPAPDLQPYKPVRIPAKVFIKKNDPKEEALAILSIQGPAMPPEKVMSMPPTMPKVEEKKHKPVRLPNPVVPPPPPPPLKSAGRGPRSISSSMQQKQRSLADLFNQTPVAHPSSIRKQPSVANPPAPLPPAPPKSSPQPLFPPPPSKTAAVENCAPVDDCNIKTQLHKLSSSVYFSYNNKPSRLFLRKEVMRDTYSDACFRITREERRKMRDLLVLFLSNTLSYVAQFHVGTSMKTVPDESIKRRIVLAARDNWANYFTRLFADILSVELCDKCTLEFTFKSDQLQVDSTQAWKIKEMVELFLSELRKDSDHVIALKSFVTDDKSLLSFRKGDIIRMLHINGLQPGWHFGSIGGRSGLFPSGLTQPTAPPDYYGMHLDRREELRRSRRSEYIKEQEREPEQTKDVGEDTAFKNPDESVTETSVFSMTEFAMKYFREVATKLGWKGMSAEGHSSAEMVQHSKVPIQESLILYLDGELNELAAQNFMRQIVRPIRPDEYLMDFIVDDSAVTLWFQRVIWKEPLHFDNDLYLEVHYRQVLSDYLEGKLLLNTSDSYEQEAAILAALQHCANGSNSEPSTQEIKKYIPPSLIGSINIQHVLSSVRKQLSSMRSLSFTDAKIHFLTKVSSLPLFGCNVFRVHKVSPQKIDVPCLVAVNQVNLFVVDGQTQEALLRIPLQNVLSIRSEKAKKGDKLHEVKVTYGTPSAPELIVFSVKQAKELCHVIALIMENAVSTSSSLSGSEMGMPPSRESRAPTVSSARNVPRGLPYMKPMPSPTAHNLPGAQESAAMFSMY</sequence>
<keyword evidence="6 12" id="KW-0547">Nucleotide-binding</keyword>
<dbReference type="SMART" id="SM00326">
    <property type="entry name" value="SH3"/>
    <property type="match status" value="1"/>
</dbReference>
<dbReference type="SUPFAM" id="SSF52540">
    <property type="entry name" value="P-loop containing nucleoside triphosphate hydrolases"/>
    <property type="match status" value="1"/>
</dbReference>
<feature type="region of interest" description="Disordered" evidence="13">
    <location>
        <begin position="1"/>
        <end position="387"/>
    </location>
</feature>
<feature type="region of interest" description="Disordered" evidence="13">
    <location>
        <begin position="2015"/>
        <end position="2130"/>
    </location>
</feature>
<evidence type="ECO:0000259" key="14">
    <source>
        <dbReference type="PROSITE" id="PS50002"/>
    </source>
</evidence>
<feature type="compositionally biased region" description="Acidic residues" evidence="13">
    <location>
        <begin position="461"/>
        <end position="470"/>
    </location>
</feature>
<feature type="region of interest" description="Disordered" evidence="13">
    <location>
        <begin position="499"/>
        <end position="529"/>
    </location>
</feature>
<feature type="domain" description="SH3" evidence="14">
    <location>
        <begin position="2288"/>
        <end position="2349"/>
    </location>
</feature>
<dbReference type="PANTHER" id="PTHR22692">
    <property type="entry name" value="MYOSIN VII, XV"/>
    <property type="match status" value="1"/>
</dbReference>
<evidence type="ECO:0000259" key="16">
    <source>
        <dbReference type="PROSITE" id="PS51016"/>
    </source>
</evidence>
<feature type="compositionally biased region" description="Basic and acidic residues" evidence="13">
    <location>
        <begin position="505"/>
        <end position="517"/>
    </location>
</feature>
<evidence type="ECO:0000256" key="9">
    <source>
        <dbReference type="ARBA" id="ARBA00023175"/>
    </source>
</evidence>
<dbReference type="PROSITE" id="PS50002">
    <property type="entry name" value="SH3"/>
    <property type="match status" value="1"/>
</dbReference>
<dbReference type="PANTHER" id="PTHR22692:SF16">
    <property type="entry name" value="MYOSIN XVB"/>
    <property type="match status" value="1"/>
</dbReference>
<feature type="compositionally biased region" description="Basic and acidic residues" evidence="13">
    <location>
        <begin position="471"/>
        <end position="483"/>
    </location>
</feature>
<evidence type="ECO:0000256" key="1">
    <source>
        <dbReference type="ARBA" id="ARBA00004496"/>
    </source>
</evidence>
<dbReference type="InterPro" id="IPR036961">
    <property type="entry name" value="Kinesin_motor_dom_sf"/>
</dbReference>
<keyword evidence="3 11" id="KW-0728">SH3 domain</keyword>
<feature type="binding site" evidence="12">
    <location>
        <begin position="984"/>
        <end position="991"/>
    </location>
    <ligand>
        <name>ATP</name>
        <dbReference type="ChEBI" id="CHEBI:30616"/>
    </ligand>
</feature>
<feature type="compositionally biased region" description="Polar residues" evidence="13">
    <location>
        <begin position="255"/>
        <end position="265"/>
    </location>
</feature>
<comment type="caution">
    <text evidence="18">The sequence shown here is derived from an EMBL/GenBank/DDBJ whole genome shotgun (WGS) entry which is preliminary data.</text>
</comment>
<dbReference type="InterPro" id="IPR001609">
    <property type="entry name" value="Myosin_head_motor_dom-like"/>
</dbReference>
<evidence type="ECO:0000256" key="11">
    <source>
        <dbReference type="PROSITE-ProRule" id="PRU00192"/>
    </source>
</evidence>
<dbReference type="Pfam" id="PF00063">
    <property type="entry name" value="Myosin_head"/>
    <property type="match status" value="2"/>
</dbReference>
<feature type="domain" description="FERM" evidence="15">
    <location>
        <begin position="2387"/>
        <end position="2711"/>
    </location>
</feature>
<name>A0A8X7X3T3_POLSE</name>
<evidence type="ECO:0000259" key="17">
    <source>
        <dbReference type="PROSITE" id="PS51456"/>
    </source>
</evidence>
<feature type="region of interest" description="Disordered" evidence="13">
    <location>
        <begin position="1833"/>
        <end position="1972"/>
    </location>
</feature>
<feature type="compositionally biased region" description="Basic and acidic residues" evidence="13">
    <location>
        <begin position="221"/>
        <end position="239"/>
    </location>
</feature>
<gene>
    <name evidence="18" type="primary">Myo15b</name>
    <name evidence="18" type="ORF">GTO96_0011601</name>
</gene>
<evidence type="ECO:0000256" key="3">
    <source>
        <dbReference type="ARBA" id="ARBA00022443"/>
    </source>
</evidence>
<protein>
    <submittedName>
        <fullName evidence="18">MY15B protein</fullName>
    </submittedName>
</protein>
<feature type="compositionally biased region" description="Basic and acidic residues" evidence="13">
    <location>
        <begin position="598"/>
        <end position="621"/>
    </location>
</feature>
<evidence type="ECO:0000256" key="6">
    <source>
        <dbReference type="ARBA" id="ARBA00022741"/>
    </source>
</evidence>
<feature type="compositionally biased region" description="Pro residues" evidence="13">
    <location>
        <begin position="2102"/>
        <end position="2126"/>
    </location>
</feature>
<dbReference type="Gene3D" id="2.30.30.40">
    <property type="entry name" value="SH3 Domains"/>
    <property type="match status" value="1"/>
</dbReference>
<dbReference type="InterPro" id="IPR038185">
    <property type="entry name" value="MyTH4_dom_sf"/>
</dbReference>
<feature type="region of interest" description="Disordered" evidence="13">
    <location>
        <begin position="2369"/>
        <end position="2396"/>
    </location>
</feature>
<feature type="region of interest" description="Disordered" evidence="13">
    <location>
        <begin position="690"/>
        <end position="810"/>
    </location>
</feature>
<dbReference type="Gene3D" id="1.25.40.530">
    <property type="entry name" value="MyTH4 domain"/>
    <property type="match status" value="1"/>
</dbReference>
<feature type="compositionally biased region" description="Basic and acidic residues" evidence="13">
    <location>
        <begin position="786"/>
        <end position="810"/>
    </location>
</feature>
<dbReference type="Proteomes" id="UP000886611">
    <property type="component" value="Unassembled WGS sequence"/>
</dbReference>
<feature type="compositionally biased region" description="Polar residues" evidence="13">
    <location>
        <begin position="2068"/>
        <end position="2088"/>
    </location>
</feature>
<evidence type="ECO:0000256" key="8">
    <source>
        <dbReference type="ARBA" id="ARBA00023123"/>
    </source>
</evidence>
<evidence type="ECO:0000256" key="12">
    <source>
        <dbReference type="PROSITE-ProRule" id="PRU00782"/>
    </source>
</evidence>
<evidence type="ECO:0000313" key="18">
    <source>
        <dbReference type="EMBL" id="KAG2460614.1"/>
    </source>
</evidence>
<feature type="region of interest" description="Disordered" evidence="13">
    <location>
        <begin position="2712"/>
        <end position="2738"/>
    </location>
</feature>
<dbReference type="InterPro" id="IPR019749">
    <property type="entry name" value="Band_41_domain"/>
</dbReference>
<feature type="region of interest" description="Disordered" evidence="13">
    <location>
        <begin position="436"/>
        <end position="487"/>
    </location>
</feature>
<dbReference type="Gene3D" id="3.40.850.10">
    <property type="entry name" value="Kinesin motor domain"/>
    <property type="match status" value="3"/>
</dbReference>
<feature type="domain" description="MyTH4" evidence="16">
    <location>
        <begin position="1464"/>
        <end position="1612"/>
    </location>
</feature>
<keyword evidence="4" id="KW-0963">Cytoplasm</keyword>
<feature type="compositionally biased region" description="Polar residues" evidence="13">
    <location>
        <begin position="1855"/>
        <end position="1872"/>
    </location>
</feature>
<feature type="compositionally biased region" description="Basic and acidic residues" evidence="13">
    <location>
        <begin position="2369"/>
        <end position="2395"/>
    </location>
</feature>
<feature type="compositionally biased region" description="Basic and acidic residues" evidence="13">
    <location>
        <begin position="326"/>
        <end position="336"/>
    </location>
</feature>
<keyword evidence="9 12" id="KW-0505">Motor protein</keyword>
<feature type="compositionally biased region" description="Basic and acidic residues" evidence="13">
    <location>
        <begin position="1931"/>
        <end position="1949"/>
    </location>
</feature>
<keyword evidence="7 12" id="KW-0067">ATP-binding</keyword>
<dbReference type="Gene3D" id="1.20.58.530">
    <property type="match status" value="1"/>
</dbReference>
<dbReference type="Pfam" id="PF07653">
    <property type="entry name" value="SH3_2"/>
    <property type="match status" value="1"/>
</dbReference>
<feature type="compositionally biased region" description="Low complexity" evidence="13">
    <location>
        <begin position="2712"/>
        <end position="2724"/>
    </location>
</feature>
<dbReference type="InterPro" id="IPR035963">
    <property type="entry name" value="FERM_2"/>
</dbReference>
<organism evidence="18 19">
    <name type="scientific">Polypterus senegalus</name>
    <name type="common">Senegal bichir</name>
    <dbReference type="NCBI Taxonomy" id="55291"/>
    <lineage>
        <taxon>Eukaryota</taxon>
        <taxon>Metazoa</taxon>
        <taxon>Chordata</taxon>
        <taxon>Craniata</taxon>
        <taxon>Vertebrata</taxon>
        <taxon>Euteleostomi</taxon>
        <taxon>Actinopterygii</taxon>
        <taxon>Polypteriformes</taxon>
        <taxon>Polypteridae</taxon>
        <taxon>Polypterus</taxon>
    </lineage>
</organism>
<dbReference type="Gene3D" id="1.20.120.720">
    <property type="entry name" value="Myosin VI head, motor domain, U50 subdomain"/>
    <property type="match status" value="1"/>
</dbReference>
<dbReference type="PROSITE" id="PS51456">
    <property type="entry name" value="MYOSIN_MOTOR"/>
    <property type="match status" value="2"/>
</dbReference>
<evidence type="ECO:0000256" key="7">
    <source>
        <dbReference type="ARBA" id="ARBA00022840"/>
    </source>
</evidence>
<dbReference type="SUPFAM" id="SSF50044">
    <property type="entry name" value="SH3-domain"/>
    <property type="match status" value="1"/>
</dbReference>
<dbReference type="InterPro" id="IPR019748">
    <property type="entry name" value="FERM_central"/>
</dbReference>
<dbReference type="SMART" id="SM00295">
    <property type="entry name" value="B41"/>
    <property type="match status" value="1"/>
</dbReference>
<dbReference type="SMART" id="SM00139">
    <property type="entry name" value="MyTH4"/>
    <property type="match status" value="1"/>
</dbReference>
<evidence type="ECO:0000259" key="15">
    <source>
        <dbReference type="PROSITE" id="PS50057"/>
    </source>
</evidence>
<dbReference type="GO" id="GO:0005737">
    <property type="term" value="C:cytoplasm"/>
    <property type="evidence" value="ECO:0007669"/>
    <property type="project" value="UniProtKB-SubCell"/>
</dbReference>
<dbReference type="Pfam" id="PF00784">
    <property type="entry name" value="MyTH4"/>
    <property type="match status" value="1"/>
</dbReference>
<dbReference type="CDD" id="cd14473">
    <property type="entry name" value="FERM_B-lobe"/>
    <property type="match status" value="1"/>
</dbReference>
<reference evidence="18 19" key="1">
    <citation type="journal article" date="2021" name="Cell">
        <title>Tracing the genetic footprints of vertebrate landing in non-teleost ray-finned fishes.</title>
        <authorList>
            <person name="Bi X."/>
            <person name="Wang K."/>
            <person name="Yang L."/>
            <person name="Pan H."/>
            <person name="Jiang H."/>
            <person name="Wei Q."/>
            <person name="Fang M."/>
            <person name="Yu H."/>
            <person name="Zhu C."/>
            <person name="Cai Y."/>
            <person name="He Y."/>
            <person name="Gan X."/>
            <person name="Zeng H."/>
            <person name="Yu D."/>
            <person name="Zhu Y."/>
            <person name="Jiang H."/>
            <person name="Qiu Q."/>
            <person name="Yang H."/>
            <person name="Zhang Y.E."/>
            <person name="Wang W."/>
            <person name="Zhu M."/>
            <person name="He S."/>
            <person name="Zhang G."/>
        </authorList>
    </citation>
    <scope>NUCLEOTIDE SEQUENCE [LARGE SCALE GENOMIC DNA]</scope>
    <source>
        <strain evidence="18">Bchr_013</strain>
    </source>
</reference>
<evidence type="ECO:0000256" key="10">
    <source>
        <dbReference type="ARBA" id="ARBA00023203"/>
    </source>
</evidence>
<dbReference type="InterPro" id="IPR059004">
    <property type="entry name" value="MYO15"/>
</dbReference>
<dbReference type="InterPro" id="IPR051567">
    <property type="entry name" value="Unconventional_Myosin_ATPase"/>
</dbReference>
<feature type="compositionally biased region" description="Acidic residues" evidence="13">
    <location>
        <begin position="280"/>
        <end position="289"/>
    </location>
</feature>
<proteinExistence type="inferred from homology"/>
<feature type="compositionally biased region" description="Polar residues" evidence="13">
    <location>
        <begin position="184"/>
        <end position="201"/>
    </location>
</feature>
<dbReference type="Pfam" id="PF26570">
    <property type="entry name" value="MYO15"/>
    <property type="match status" value="1"/>
</dbReference>
<accession>A0A8X7X3T3</accession>
<dbReference type="GO" id="GO:0016459">
    <property type="term" value="C:myosin complex"/>
    <property type="evidence" value="ECO:0007669"/>
    <property type="project" value="UniProtKB-KW"/>
</dbReference>
<dbReference type="InterPro" id="IPR027417">
    <property type="entry name" value="P-loop_NTPase"/>
</dbReference>
<dbReference type="InterPro" id="IPR001452">
    <property type="entry name" value="SH3_domain"/>
</dbReference>
<keyword evidence="5" id="KW-0677">Repeat</keyword>
<dbReference type="PROSITE" id="PS51016">
    <property type="entry name" value="MYTH4"/>
    <property type="match status" value="1"/>
</dbReference>
<feature type="region of interest" description="Actin-binding" evidence="12">
    <location>
        <begin position="1279"/>
        <end position="1301"/>
    </location>
</feature>
<comment type="subcellular location">
    <subcellularLocation>
        <location evidence="1">Cytoplasm</location>
    </subcellularLocation>
</comment>
<evidence type="ECO:0000256" key="4">
    <source>
        <dbReference type="ARBA" id="ARBA00022490"/>
    </source>
</evidence>
<feature type="region of interest" description="Disordered" evidence="13">
    <location>
        <begin position="593"/>
        <end position="624"/>
    </location>
</feature>
<dbReference type="PRINTS" id="PR00193">
    <property type="entry name" value="MYOSINHEAVY"/>
</dbReference>
<feature type="compositionally biased region" description="Basic residues" evidence="13">
    <location>
        <begin position="8"/>
        <end position="18"/>
    </location>
</feature>
<feature type="compositionally biased region" description="Basic and acidic residues" evidence="13">
    <location>
        <begin position="19"/>
        <end position="33"/>
    </location>
</feature>
<comment type="caution">
    <text evidence="12">Lacks conserved residue(s) required for the propagation of feature annotation.</text>
</comment>
<dbReference type="InterPro" id="IPR000299">
    <property type="entry name" value="FERM_domain"/>
</dbReference>
<evidence type="ECO:0000313" key="19">
    <source>
        <dbReference type="Proteomes" id="UP000886611"/>
    </source>
</evidence>
<feature type="domain" description="Myosin motor" evidence="17">
    <location>
        <begin position="922"/>
        <end position="1238"/>
    </location>
</feature>
<feature type="non-terminal residue" evidence="18">
    <location>
        <position position="1"/>
    </location>
</feature>